<reference evidence="1" key="2">
    <citation type="submission" date="2015-06" db="UniProtKB">
        <authorList>
            <consortium name="EnsemblMetazoa"/>
        </authorList>
    </citation>
    <scope>IDENTIFICATION</scope>
</reference>
<reference evidence="2" key="1">
    <citation type="submission" date="2013-02" db="EMBL/GenBank/DDBJ databases">
        <authorList>
            <person name="Hughes D."/>
        </authorList>
    </citation>
    <scope>NUCLEOTIDE SEQUENCE</scope>
    <source>
        <strain>Durham</strain>
        <strain evidence="2">NC isolate 2 -- Noor lab</strain>
    </source>
</reference>
<name>T1GDK8_MEGSC</name>
<evidence type="ECO:0000313" key="2">
    <source>
        <dbReference type="Proteomes" id="UP000015102"/>
    </source>
</evidence>
<protein>
    <submittedName>
        <fullName evidence="1">Uncharacterized protein</fullName>
    </submittedName>
</protein>
<evidence type="ECO:0000313" key="1">
    <source>
        <dbReference type="EnsemblMetazoa" id="MESCA001397-PA"/>
    </source>
</evidence>
<dbReference type="EMBL" id="CAQQ02389656">
    <property type="status" value="NOT_ANNOTATED_CDS"/>
    <property type="molecule type" value="Genomic_DNA"/>
</dbReference>
<sequence length="140" mass="16090">MRSLNFKTGIAFGYSRYGNLLETVYGTTTTEILGMQKSHRPSGGNRKADKKAFFIILPIAPSRSSLSFLHPWVFGFVDGGILLYDPFTSRIASYKEPQSFMQYTVTLFIEHPDKSNHHDYERKKNSVLRSLTTMDIDWEK</sequence>
<dbReference type="AlphaFoldDB" id="T1GDK8"/>
<dbReference type="HOGENOM" id="CLU_1837378_0_0_1"/>
<dbReference type="EMBL" id="CAQQ02389654">
    <property type="status" value="NOT_ANNOTATED_CDS"/>
    <property type="molecule type" value="Genomic_DNA"/>
</dbReference>
<dbReference type="Proteomes" id="UP000015102">
    <property type="component" value="Unassembled WGS sequence"/>
</dbReference>
<proteinExistence type="predicted"/>
<accession>T1GDK8</accession>
<organism evidence="1 2">
    <name type="scientific">Megaselia scalaris</name>
    <name type="common">Humpbacked fly</name>
    <name type="synonym">Phora scalaris</name>
    <dbReference type="NCBI Taxonomy" id="36166"/>
    <lineage>
        <taxon>Eukaryota</taxon>
        <taxon>Metazoa</taxon>
        <taxon>Ecdysozoa</taxon>
        <taxon>Arthropoda</taxon>
        <taxon>Hexapoda</taxon>
        <taxon>Insecta</taxon>
        <taxon>Pterygota</taxon>
        <taxon>Neoptera</taxon>
        <taxon>Endopterygota</taxon>
        <taxon>Diptera</taxon>
        <taxon>Brachycera</taxon>
        <taxon>Muscomorpha</taxon>
        <taxon>Platypezoidea</taxon>
        <taxon>Phoridae</taxon>
        <taxon>Megaseliini</taxon>
        <taxon>Megaselia</taxon>
    </lineage>
</organism>
<dbReference type="EnsemblMetazoa" id="MESCA001397-RA">
    <property type="protein sequence ID" value="MESCA001397-PA"/>
    <property type="gene ID" value="MESCA001397"/>
</dbReference>
<dbReference type="EMBL" id="CAQQ02389655">
    <property type="status" value="NOT_ANNOTATED_CDS"/>
    <property type="molecule type" value="Genomic_DNA"/>
</dbReference>
<keyword evidence="2" id="KW-1185">Reference proteome</keyword>